<dbReference type="FunCoup" id="A0A2V0P7X6">
    <property type="interactions" value="498"/>
</dbReference>
<dbReference type="GO" id="GO:0005768">
    <property type="term" value="C:endosome"/>
    <property type="evidence" value="ECO:0007669"/>
    <property type="project" value="TreeGrafter"/>
</dbReference>
<dbReference type="PANTHER" id="PTHR15157">
    <property type="entry name" value="UV RADIATION RESISTANCE-ASSOCIATED GENE PROTEIN"/>
    <property type="match status" value="1"/>
</dbReference>
<dbReference type="GO" id="GO:0035493">
    <property type="term" value="P:SNARE complex assembly"/>
    <property type="evidence" value="ECO:0007669"/>
    <property type="project" value="TreeGrafter"/>
</dbReference>
<gene>
    <name evidence="1" type="ORF">Rsub_08069</name>
</gene>
<proteinExistence type="predicted"/>
<dbReference type="SUPFAM" id="SSF56784">
    <property type="entry name" value="HAD-like"/>
    <property type="match status" value="1"/>
</dbReference>
<reference evidence="1 2" key="1">
    <citation type="journal article" date="2018" name="Sci. Rep.">
        <title>Raphidocelis subcapitata (=Pseudokirchneriella subcapitata) provides an insight into genome evolution and environmental adaptations in the Sphaeropleales.</title>
        <authorList>
            <person name="Suzuki S."/>
            <person name="Yamaguchi H."/>
            <person name="Nakajima N."/>
            <person name="Kawachi M."/>
        </authorList>
    </citation>
    <scope>NUCLEOTIDE SEQUENCE [LARGE SCALE GENOMIC DNA]</scope>
    <source>
        <strain evidence="1 2">NIES-35</strain>
    </source>
</reference>
<comment type="caution">
    <text evidence="1">The sequence shown here is derived from an EMBL/GenBank/DDBJ whole genome shotgun (WGS) entry which is preliminary data.</text>
</comment>
<evidence type="ECO:0000313" key="1">
    <source>
        <dbReference type="EMBL" id="GBF95946.1"/>
    </source>
</evidence>
<keyword evidence="2" id="KW-1185">Reference proteome</keyword>
<dbReference type="InterPro" id="IPR036412">
    <property type="entry name" value="HAD-like_sf"/>
</dbReference>
<protein>
    <submittedName>
        <fullName evidence="1">Uncharacterized protein</fullName>
    </submittedName>
</protein>
<dbReference type="InParanoid" id="A0A2V0P7X6"/>
<dbReference type="GO" id="GO:0000323">
    <property type="term" value="C:lytic vacuole"/>
    <property type="evidence" value="ECO:0007669"/>
    <property type="project" value="TreeGrafter"/>
</dbReference>
<dbReference type="Proteomes" id="UP000247498">
    <property type="component" value="Unassembled WGS sequence"/>
</dbReference>
<dbReference type="OrthoDB" id="417952at2759"/>
<accession>A0A2V0P7X6</accession>
<dbReference type="EMBL" id="BDRX01000072">
    <property type="protein sequence ID" value="GBF95946.1"/>
    <property type="molecule type" value="Genomic_DNA"/>
</dbReference>
<sequence>MLSRSTLCRLQGGAGGALERACVAPRRNQQRRRRAATAVPMAAAGGGAGRVIALDFDGVVCDSVGESSLSAFKAAALKWPEIFATPEAEAAKPRLVEQMRAVRPVVETGYENVVQIRALYEGTGVEEMLAGWHAGMLAGMMERWQLDRGELVTLFGRVRDEWIAADLPGWLAPNRIYPGVADAVKASLAGGDEVYVVTTKQARFTHTLLRDMAGVDLPADRIHSTTVSGEPKSRVLARLAAQHAGAGGYVFVEDKYSTLEKVIAAPETAGKWDLYLVDWGYNTPDERAAAAASPNIRLIGVGEFAKLMAGGGAAR</sequence>
<dbReference type="InterPro" id="IPR023214">
    <property type="entry name" value="HAD_sf"/>
</dbReference>
<dbReference type="PANTHER" id="PTHR15157:SF25">
    <property type="entry name" value="OS07G0418000 PROTEIN"/>
    <property type="match status" value="1"/>
</dbReference>
<evidence type="ECO:0000313" key="2">
    <source>
        <dbReference type="Proteomes" id="UP000247498"/>
    </source>
</evidence>
<dbReference type="GO" id="GO:0000149">
    <property type="term" value="F:SNARE binding"/>
    <property type="evidence" value="ECO:0007669"/>
    <property type="project" value="TreeGrafter"/>
</dbReference>
<name>A0A2V0P7X6_9CHLO</name>
<dbReference type="AlphaFoldDB" id="A0A2V0P7X6"/>
<dbReference type="Gene3D" id="3.40.50.1000">
    <property type="entry name" value="HAD superfamily/HAD-like"/>
    <property type="match status" value="1"/>
</dbReference>
<organism evidence="1 2">
    <name type="scientific">Raphidocelis subcapitata</name>
    <dbReference type="NCBI Taxonomy" id="307507"/>
    <lineage>
        <taxon>Eukaryota</taxon>
        <taxon>Viridiplantae</taxon>
        <taxon>Chlorophyta</taxon>
        <taxon>core chlorophytes</taxon>
        <taxon>Chlorophyceae</taxon>
        <taxon>CS clade</taxon>
        <taxon>Sphaeropleales</taxon>
        <taxon>Selenastraceae</taxon>
        <taxon>Raphidocelis</taxon>
    </lineage>
</organism>